<accession>A0A6N2ZQM6</accession>
<protein>
    <submittedName>
        <fullName evidence="1">Uncharacterized protein</fullName>
    </submittedName>
</protein>
<dbReference type="EMBL" id="CACRUG010000005">
    <property type="protein sequence ID" value="VYT81845.1"/>
    <property type="molecule type" value="Genomic_DNA"/>
</dbReference>
<dbReference type="RefSeq" id="WP_156697138.1">
    <property type="nucleotide sequence ID" value="NZ_CACRUG010000005.1"/>
</dbReference>
<reference evidence="1" key="1">
    <citation type="submission" date="2019-11" db="EMBL/GenBank/DDBJ databases">
        <authorList>
            <person name="Feng L."/>
        </authorList>
    </citation>
    <scope>NUCLEOTIDE SEQUENCE</scope>
    <source>
        <strain evidence="1">VparvulaLFYP99</strain>
    </source>
</reference>
<name>A0A6N2ZQM6_VEIPA</name>
<organism evidence="1">
    <name type="scientific">Veillonella parvula</name>
    <name type="common">Staphylococcus parvulus</name>
    <dbReference type="NCBI Taxonomy" id="29466"/>
    <lineage>
        <taxon>Bacteria</taxon>
        <taxon>Bacillati</taxon>
        <taxon>Bacillota</taxon>
        <taxon>Negativicutes</taxon>
        <taxon>Veillonellales</taxon>
        <taxon>Veillonellaceae</taxon>
        <taxon>Veillonella</taxon>
    </lineage>
</organism>
<dbReference type="AlphaFoldDB" id="A0A6N2ZQM6"/>
<proteinExistence type="predicted"/>
<sequence length="75" mass="9379">MGLFDSIKESIKESYNDFQEGRRYYKDKYEWRDDEWIIRRYEELNDRARRNIMNIKDGELSALHDIMRERDLLDD</sequence>
<evidence type="ECO:0000313" key="1">
    <source>
        <dbReference type="EMBL" id="VYT81845.1"/>
    </source>
</evidence>
<gene>
    <name evidence="1" type="ORF">VPLFYP99_01266</name>
</gene>